<dbReference type="CDD" id="cd16444">
    <property type="entry name" value="LipB"/>
    <property type="match status" value="1"/>
</dbReference>
<keyword evidence="12" id="KW-1185">Reference proteome</keyword>
<gene>
    <name evidence="5" type="primary">lipB</name>
    <name evidence="11" type="ORF">A7E75_07840</name>
</gene>
<evidence type="ECO:0000313" key="12">
    <source>
        <dbReference type="Proteomes" id="UP000182264"/>
    </source>
</evidence>
<comment type="similarity">
    <text evidence="5 6">Belongs to the LipB family.</text>
</comment>
<dbReference type="PANTHER" id="PTHR10993">
    <property type="entry name" value="OCTANOYLTRANSFERASE"/>
    <property type="match status" value="1"/>
</dbReference>
<dbReference type="KEGG" id="pace:A6070_01800"/>
<feature type="domain" description="BPL/LPL catalytic" evidence="10">
    <location>
        <begin position="28"/>
        <end position="203"/>
    </location>
</feature>
<dbReference type="InterPro" id="IPR020605">
    <property type="entry name" value="Octanoyltransferase_CS"/>
</dbReference>
<feature type="site" description="Lowers pKa of active site Cys" evidence="5 9">
    <location>
        <position position="130"/>
    </location>
</feature>
<dbReference type="NCBIfam" id="TIGR00214">
    <property type="entry name" value="lipB"/>
    <property type="match status" value="1"/>
</dbReference>
<evidence type="ECO:0000259" key="10">
    <source>
        <dbReference type="PROSITE" id="PS51733"/>
    </source>
</evidence>
<comment type="pathway">
    <text evidence="1 5 6">Protein modification; protein lipoylation via endogenous pathway; protein N(6)-(lipoyl)lysine from octanoyl-[acyl-carrier-protein]: step 1/2.</text>
</comment>
<dbReference type="PROSITE" id="PS51733">
    <property type="entry name" value="BPL_LPL_CATALYTIC"/>
    <property type="match status" value="1"/>
</dbReference>
<evidence type="ECO:0000256" key="9">
    <source>
        <dbReference type="PIRSR" id="PIRSR016262-3"/>
    </source>
</evidence>
<protein>
    <recommendedName>
        <fullName evidence="5 6">Octanoyltransferase</fullName>
        <ecNumber evidence="5 6">2.3.1.181</ecNumber>
    </recommendedName>
    <alternativeName>
        <fullName evidence="5">Lipoate-protein ligase B</fullName>
    </alternativeName>
    <alternativeName>
        <fullName evidence="5">Lipoyl/octanoyl transferase</fullName>
    </alternativeName>
    <alternativeName>
        <fullName evidence="5">Octanoyl-[acyl-carrier-protein]-protein N-octanoyltransferase</fullName>
    </alternativeName>
</protein>
<comment type="function">
    <text evidence="4 5 6">Catalyzes the transfer of endogenously produced octanoic acid from octanoyl-acyl-carrier-protein onto the lipoyl domains of lipoate-dependent enzymes. Lipoyl-ACP can also act as a substrate although octanoyl-ACP is likely to be the physiological substrate.</text>
</comment>
<dbReference type="OrthoDB" id="9787061at2"/>
<keyword evidence="3 5" id="KW-0012">Acyltransferase</keyword>
<evidence type="ECO:0000256" key="6">
    <source>
        <dbReference type="PIRNR" id="PIRNR016262"/>
    </source>
</evidence>
<feature type="binding site" evidence="5 8">
    <location>
        <begin position="66"/>
        <end position="73"/>
    </location>
    <ligand>
        <name>substrate</name>
    </ligand>
</feature>
<reference evidence="11 12" key="1">
    <citation type="journal article" date="2017" name="Genome Announc.">
        <title>Complete Genome Sequences of Two Acetylene-Fermenting Pelobacter acetylenicus Strains.</title>
        <authorList>
            <person name="Sutton J.M."/>
            <person name="Baesman S.M."/>
            <person name="Fierst J.L."/>
            <person name="Poret-Peterson A.T."/>
            <person name="Oremland R.S."/>
            <person name="Dunlap D.S."/>
            <person name="Akob D.M."/>
        </authorList>
    </citation>
    <scope>NUCLEOTIDE SEQUENCE [LARGE SCALE GENOMIC DNA]</scope>
    <source>
        <strain evidence="11 12">DSM 3247</strain>
    </source>
</reference>
<evidence type="ECO:0000256" key="5">
    <source>
        <dbReference type="HAMAP-Rule" id="MF_00013"/>
    </source>
</evidence>
<keyword evidence="5" id="KW-0963">Cytoplasm</keyword>
<dbReference type="SUPFAM" id="SSF55681">
    <property type="entry name" value="Class II aaRS and biotin synthetases"/>
    <property type="match status" value="1"/>
</dbReference>
<dbReference type="UniPathway" id="UPA00538">
    <property type="reaction ID" value="UER00592"/>
</dbReference>
<dbReference type="Gene3D" id="3.30.930.10">
    <property type="entry name" value="Bira Bifunctional Protein, Domain 2"/>
    <property type="match status" value="1"/>
</dbReference>
<evidence type="ECO:0000256" key="8">
    <source>
        <dbReference type="PIRSR" id="PIRSR016262-2"/>
    </source>
</evidence>
<comment type="miscellaneous">
    <text evidence="5">In the reaction, the free carboxyl group of octanoic acid is attached via an amide linkage to the epsilon-amino group of a specific lysine residue of lipoyl domains of lipoate-dependent enzymes.</text>
</comment>
<dbReference type="NCBIfam" id="NF010925">
    <property type="entry name" value="PRK14345.1"/>
    <property type="match status" value="1"/>
</dbReference>
<feature type="binding site" evidence="5 8">
    <location>
        <begin position="133"/>
        <end position="135"/>
    </location>
    <ligand>
        <name>substrate</name>
    </ligand>
</feature>
<dbReference type="EMBL" id="CP015518">
    <property type="protein sequence ID" value="APG24940.1"/>
    <property type="molecule type" value="Genomic_DNA"/>
</dbReference>
<evidence type="ECO:0000256" key="3">
    <source>
        <dbReference type="ARBA" id="ARBA00023315"/>
    </source>
</evidence>
<dbReference type="PROSITE" id="PS01313">
    <property type="entry name" value="LIPB"/>
    <property type="match status" value="1"/>
</dbReference>
<dbReference type="GO" id="GO:0009249">
    <property type="term" value="P:protein lipoylation"/>
    <property type="evidence" value="ECO:0007669"/>
    <property type="project" value="InterPro"/>
</dbReference>
<feature type="binding site" evidence="5 8">
    <location>
        <begin position="146"/>
        <end position="148"/>
    </location>
    <ligand>
        <name>substrate</name>
    </ligand>
</feature>
<dbReference type="Proteomes" id="UP000182264">
    <property type="component" value="Chromosome"/>
</dbReference>
<dbReference type="GO" id="GO:0033819">
    <property type="term" value="F:lipoyl(octanoyl) transferase activity"/>
    <property type="evidence" value="ECO:0007669"/>
    <property type="project" value="UniProtKB-EC"/>
</dbReference>
<dbReference type="PANTHER" id="PTHR10993:SF7">
    <property type="entry name" value="LIPOYLTRANSFERASE 2, MITOCHONDRIAL-RELATED"/>
    <property type="match status" value="1"/>
</dbReference>
<dbReference type="InterPro" id="IPR045864">
    <property type="entry name" value="aa-tRNA-synth_II/BPL/LPL"/>
</dbReference>
<keyword evidence="2 5" id="KW-0808">Transferase</keyword>
<dbReference type="GO" id="GO:0005737">
    <property type="term" value="C:cytoplasm"/>
    <property type="evidence" value="ECO:0007669"/>
    <property type="project" value="UniProtKB-SubCell"/>
</dbReference>
<dbReference type="InterPro" id="IPR004143">
    <property type="entry name" value="BPL_LPL_catalytic"/>
</dbReference>
<accession>A0A1L3GGD9</accession>
<dbReference type="EC" id="2.3.1.181" evidence="5 6"/>
<name>A0A1L3GGD9_SYNAC</name>
<evidence type="ECO:0000256" key="4">
    <source>
        <dbReference type="ARBA" id="ARBA00024732"/>
    </source>
</evidence>
<comment type="catalytic activity">
    <reaction evidence="5 6">
        <text>octanoyl-[ACP] + L-lysyl-[protein] = N(6)-octanoyl-L-lysyl-[protein] + holo-[ACP] + H(+)</text>
        <dbReference type="Rhea" id="RHEA:17665"/>
        <dbReference type="Rhea" id="RHEA-COMP:9636"/>
        <dbReference type="Rhea" id="RHEA-COMP:9685"/>
        <dbReference type="Rhea" id="RHEA-COMP:9752"/>
        <dbReference type="Rhea" id="RHEA-COMP:9928"/>
        <dbReference type="ChEBI" id="CHEBI:15378"/>
        <dbReference type="ChEBI" id="CHEBI:29969"/>
        <dbReference type="ChEBI" id="CHEBI:64479"/>
        <dbReference type="ChEBI" id="CHEBI:78463"/>
        <dbReference type="ChEBI" id="CHEBI:78809"/>
        <dbReference type="EC" id="2.3.1.181"/>
    </reaction>
</comment>
<evidence type="ECO:0000256" key="7">
    <source>
        <dbReference type="PIRSR" id="PIRSR016262-1"/>
    </source>
</evidence>
<dbReference type="STRING" id="29542.A6070_01800"/>
<feature type="active site" description="Acyl-thioester intermediate" evidence="5 7">
    <location>
        <position position="164"/>
    </location>
</feature>
<organism evidence="11 12">
    <name type="scientific">Syntrophotalea acetylenica</name>
    <name type="common">Pelobacter acetylenicus</name>
    <dbReference type="NCBI Taxonomy" id="29542"/>
    <lineage>
        <taxon>Bacteria</taxon>
        <taxon>Pseudomonadati</taxon>
        <taxon>Thermodesulfobacteriota</taxon>
        <taxon>Desulfuromonadia</taxon>
        <taxon>Desulfuromonadales</taxon>
        <taxon>Syntrophotaleaceae</taxon>
        <taxon>Syntrophotalea</taxon>
    </lineage>
</organism>
<evidence type="ECO:0000256" key="2">
    <source>
        <dbReference type="ARBA" id="ARBA00022679"/>
    </source>
</evidence>
<dbReference type="PIRSF" id="PIRSF016262">
    <property type="entry name" value="LPLase"/>
    <property type="match status" value="1"/>
</dbReference>
<dbReference type="Pfam" id="PF21948">
    <property type="entry name" value="LplA-B_cat"/>
    <property type="match status" value="1"/>
</dbReference>
<comment type="subcellular location">
    <subcellularLocation>
        <location evidence="5">Cytoplasm</location>
    </subcellularLocation>
</comment>
<evidence type="ECO:0000256" key="1">
    <source>
        <dbReference type="ARBA" id="ARBA00004821"/>
    </source>
</evidence>
<dbReference type="HAMAP" id="MF_00013">
    <property type="entry name" value="LipB"/>
    <property type="match status" value="1"/>
</dbReference>
<dbReference type="AlphaFoldDB" id="A0A1L3GGD9"/>
<sequence length="211" mass="22994">MIVQDLGLMAYAEAYALQEQRVREIASGVSPETLLLVEHPPVYTLGRSGHMDNLLDSSIEVVSINRGGDITYHAPGQLVGYPLLNLGHRGKDLRHYLRFLEEVLILAAADVGVVGRRCQGKTGVWTDQGKLASIGAGARRWVTMHGFALNVSLDLSGFSRINPCGIVGCPMVSLASLTGRMISVKTVKERVVYHFESLLEAWLPEQQGVNA</sequence>
<proteinExistence type="inferred from homology"/>
<evidence type="ECO:0000313" key="11">
    <source>
        <dbReference type="EMBL" id="APG24940.1"/>
    </source>
</evidence>
<dbReference type="InterPro" id="IPR000544">
    <property type="entry name" value="Octanoyltransferase"/>
</dbReference>
<dbReference type="RefSeq" id="WP_072286788.1">
    <property type="nucleotide sequence ID" value="NZ_CP015455.1"/>
</dbReference>